<feature type="non-terminal residue" evidence="8">
    <location>
        <position position="1"/>
    </location>
</feature>
<keyword evidence="4" id="KW-0165">Cleavage on pair of basic residues</keyword>
<evidence type="ECO:0000256" key="6">
    <source>
        <dbReference type="RuleBase" id="RU003686"/>
    </source>
</evidence>
<dbReference type="InterPro" id="IPR002406">
    <property type="entry name" value="C_natriurtcpep"/>
</dbReference>
<feature type="non-terminal residue" evidence="8">
    <location>
        <position position="107"/>
    </location>
</feature>
<comment type="similarity">
    <text evidence="2 6">Belongs to the natriuretic peptide family.</text>
</comment>
<dbReference type="GO" id="GO:0006182">
    <property type="term" value="P:cGMP biosynthetic process"/>
    <property type="evidence" value="ECO:0007669"/>
    <property type="project" value="TreeGrafter"/>
</dbReference>
<evidence type="ECO:0000256" key="2">
    <source>
        <dbReference type="ARBA" id="ARBA00009041"/>
    </source>
</evidence>
<dbReference type="PANTHER" id="PTHR12167">
    <property type="entry name" value="C-TYPE NATRIURETIC PEPTIDE"/>
    <property type="match status" value="1"/>
</dbReference>
<comment type="caution">
    <text evidence="8">The sequence shown here is derived from an EMBL/GenBank/DDBJ whole genome shotgun (WGS) entry which is preliminary data.</text>
</comment>
<dbReference type="SMART" id="SM00183">
    <property type="entry name" value="NAT_PEP"/>
    <property type="match status" value="1"/>
</dbReference>
<dbReference type="InterPro" id="IPR000663">
    <property type="entry name" value="Natr_peptide"/>
</dbReference>
<proteinExistence type="inferred from homology"/>
<dbReference type="PRINTS" id="PR00713">
    <property type="entry name" value="CNATPEPTIDE"/>
</dbReference>
<comment type="subcellular location">
    <subcellularLocation>
        <location evidence="1 6">Secreted</location>
    </subcellularLocation>
</comment>
<sequence length="107" mass="11804">QILSNLFGPRISAMILESDIAEGSAVSLPETPPPARPPPPTWREGRGIRAEEEEPALAQGNGKVWSRLFQDFLRQQKTFRGRTRKSMGRGCFGMKMDRIGSMSGLGC</sequence>
<evidence type="ECO:0000313" key="8">
    <source>
        <dbReference type="EMBL" id="MBN3318398.1"/>
    </source>
</evidence>
<evidence type="ECO:0000256" key="1">
    <source>
        <dbReference type="ARBA" id="ARBA00004613"/>
    </source>
</evidence>
<evidence type="ECO:0000313" key="9">
    <source>
        <dbReference type="Proteomes" id="UP000736164"/>
    </source>
</evidence>
<dbReference type="Pfam" id="PF00212">
    <property type="entry name" value="ANP"/>
    <property type="match status" value="1"/>
</dbReference>
<evidence type="ECO:0000256" key="5">
    <source>
        <dbReference type="ARBA" id="ARBA00022858"/>
    </source>
</evidence>
<dbReference type="PANTHER" id="PTHR12167:SF6">
    <property type="entry name" value="C-TYPE NATRIURETIC PEPTIDE 2-LIKE"/>
    <property type="match status" value="1"/>
</dbReference>
<dbReference type="PRINTS" id="PR00710">
    <property type="entry name" value="NATPEPTIDES"/>
</dbReference>
<dbReference type="GO" id="GO:0007168">
    <property type="term" value="P:receptor guanylyl cyclase signaling pathway"/>
    <property type="evidence" value="ECO:0007669"/>
    <property type="project" value="TreeGrafter"/>
</dbReference>
<dbReference type="GO" id="GO:0097746">
    <property type="term" value="P:blood vessel diameter maintenance"/>
    <property type="evidence" value="ECO:0007669"/>
    <property type="project" value="UniProtKB-KW"/>
</dbReference>
<gene>
    <name evidence="8" type="primary">Cnp_2</name>
    <name evidence="8" type="ORF">GTO95_0008281</name>
</gene>
<accession>A0A8J7TC58</accession>
<dbReference type="Proteomes" id="UP000736164">
    <property type="component" value="Unassembled WGS sequence"/>
</dbReference>
<dbReference type="EMBL" id="JAAWVO010039663">
    <property type="protein sequence ID" value="MBN3318398.1"/>
    <property type="molecule type" value="Genomic_DNA"/>
</dbReference>
<evidence type="ECO:0000256" key="4">
    <source>
        <dbReference type="ARBA" id="ARBA00022685"/>
    </source>
</evidence>
<dbReference type="InterPro" id="IPR030480">
    <property type="entry name" value="Natr_peptide_CS"/>
</dbReference>
<protein>
    <submittedName>
        <fullName evidence="8">ANFC protein</fullName>
    </submittedName>
</protein>
<dbReference type="AlphaFoldDB" id="A0A8J7TC58"/>
<name>A0A8J7TC58_ATRSP</name>
<dbReference type="PROSITE" id="PS00263">
    <property type="entry name" value="NATRIURETIC_PEPTIDE"/>
    <property type="match status" value="1"/>
</dbReference>
<keyword evidence="5 6" id="KW-0838">Vasoactive</keyword>
<dbReference type="GO" id="GO:0005179">
    <property type="term" value="F:hormone activity"/>
    <property type="evidence" value="ECO:0007669"/>
    <property type="project" value="InterPro"/>
</dbReference>
<keyword evidence="9" id="KW-1185">Reference proteome</keyword>
<keyword evidence="3" id="KW-0964">Secreted</keyword>
<feature type="region of interest" description="Disordered" evidence="7">
    <location>
        <begin position="24"/>
        <end position="45"/>
    </location>
</feature>
<evidence type="ECO:0000256" key="7">
    <source>
        <dbReference type="SAM" id="MobiDB-lite"/>
    </source>
</evidence>
<dbReference type="GO" id="GO:0005576">
    <property type="term" value="C:extracellular region"/>
    <property type="evidence" value="ECO:0007669"/>
    <property type="project" value="UniProtKB-SubCell"/>
</dbReference>
<evidence type="ECO:0000256" key="3">
    <source>
        <dbReference type="ARBA" id="ARBA00022525"/>
    </source>
</evidence>
<reference evidence="8" key="1">
    <citation type="journal article" date="2021" name="Cell">
        <title>Tracing the genetic footprints of vertebrate landing in non-teleost ray-finned fishes.</title>
        <authorList>
            <person name="Bi X."/>
            <person name="Wang K."/>
            <person name="Yang L."/>
            <person name="Pan H."/>
            <person name="Jiang H."/>
            <person name="Wei Q."/>
            <person name="Fang M."/>
            <person name="Yu H."/>
            <person name="Zhu C."/>
            <person name="Cai Y."/>
            <person name="He Y."/>
            <person name="Gan X."/>
            <person name="Zeng H."/>
            <person name="Yu D."/>
            <person name="Zhu Y."/>
            <person name="Jiang H."/>
            <person name="Qiu Q."/>
            <person name="Yang H."/>
            <person name="Zhang Y.E."/>
            <person name="Wang W."/>
            <person name="Zhu M."/>
            <person name="He S."/>
            <person name="Zhang G."/>
        </authorList>
    </citation>
    <scope>NUCLEOTIDE SEQUENCE</scope>
    <source>
        <strain evidence="8">Allg_001</strain>
    </source>
</reference>
<organism evidence="8 9">
    <name type="scientific">Atractosteus spatula</name>
    <name type="common">Alligator gar</name>
    <name type="synonym">Lepisosteus spatula</name>
    <dbReference type="NCBI Taxonomy" id="7917"/>
    <lineage>
        <taxon>Eukaryota</taxon>
        <taxon>Metazoa</taxon>
        <taxon>Chordata</taxon>
        <taxon>Craniata</taxon>
        <taxon>Vertebrata</taxon>
        <taxon>Euteleostomi</taxon>
        <taxon>Actinopterygii</taxon>
        <taxon>Neopterygii</taxon>
        <taxon>Holostei</taxon>
        <taxon>Semionotiformes</taxon>
        <taxon>Lepisosteidae</taxon>
        <taxon>Atractosteus</taxon>
    </lineage>
</organism>
<feature type="compositionally biased region" description="Pro residues" evidence="7">
    <location>
        <begin position="30"/>
        <end position="41"/>
    </location>
</feature>